<evidence type="ECO:0000313" key="2">
    <source>
        <dbReference type="Proteomes" id="UP001500665"/>
    </source>
</evidence>
<keyword evidence="2" id="KW-1185">Reference proteome</keyword>
<proteinExistence type="predicted"/>
<organism evidence="1 2">
    <name type="scientific">Actinocorallia libanotica</name>
    <dbReference type="NCBI Taxonomy" id="46162"/>
    <lineage>
        <taxon>Bacteria</taxon>
        <taxon>Bacillati</taxon>
        <taxon>Actinomycetota</taxon>
        <taxon>Actinomycetes</taxon>
        <taxon>Streptosporangiales</taxon>
        <taxon>Thermomonosporaceae</taxon>
        <taxon>Actinocorallia</taxon>
    </lineage>
</organism>
<dbReference type="Proteomes" id="UP001500665">
    <property type="component" value="Unassembled WGS sequence"/>
</dbReference>
<sequence>MRPALTTVRLLTGRDGTVTGALIVTGGGRVLLRAGLARRAILPPPLGREHLDEHLVAWADDARWACVADVLVTRRGAEDRVERRFPGRALTVAPGRRGEAVVVGRDGGAIALRGPVRLCGSFAHALLTAGVPLDALRSAVLTAVGPAGQAGEPPPGPVPSRAAS</sequence>
<dbReference type="RefSeq" id="WP_344236252.1">
    <property type="nucleotide sequence ID" value="NZ_BAAAHH010000001.1"/>
</dbReference>
<accession>A0ABN1Q617</accession>
<comment type="caution">
    <text evidence="1">The sequence shown here is derived from an EMBL/GenBank/DDBJ whole genome shotgun (WGS) entry which is preliminary data.</text>
</comment>
<dbReference type="EMBL" id="BAAAHH010000001">
    <property type="protein sequence ID" value="GAA0938018.1"/>
    <property type="molecule type" value="Genomic_DNA"/>
</dbReference>
<gene>
    <name evidence="1" type="ORF">GCM10009550_05320</name>
</gene>
<protein>
    <submittedName>
        <fullName evidence="1">Uncharacterized protein</fullName>
    </submittedName>
</protein>
<name>A0ABN1Q617_9ACTN</name>
<reference evidence="1 2" key="1">
    <citation type="journal article" date="2019" name="Int. J. Syst. Evol. Microbiol.">
        <title>The Global Catalogue of Microorganisms (GCM) 10K type strain sequencing project: providing services to taxonomists for standard genome sequencing and annotation.</title>
        <authorList>
            <consortium name="The Broad Institute Genomics Platform"/>
            <consortium name="The Broad Institute Genome Sequencing Center for Infectious Disease"/>
            <person name="Wu L."/>
            <person name="Ma J."/>
        </authorList>
    </citation>
    <scope>NUCLEOTIDE SEQUENCE [LARGE SCALE GENOMIC DNA]</scope>
    <source>
        <strain evidence="1 2">JCM 10696</strain>
    </source>
</reference>
<evidence type="ECO:0000313" key="1">
    <source>
        <dbReference type="EMBL" id="GAA0938018.1"/>
    </source>
</evidence>